<name>A0A656PNE2_UNCKA</name>
<protein>
    <submittedName>
        <fullName evidence="1">Uncharacterized protein</fullName>
    </submittedName>
</protein>
<dbReference type="Proteomes" id="UP000262056">
    <property type="component" value="Unassembled WGS sequence"/>
</dbReference>
<dbReference type="AlphaFoldDB" id="A0A656PNE2"/>
<organism evidence="1 2">
    <name type="scientific">candidate division WWE3 bacterium</name>
    <dbReference type="NCBI Taxonomy" id="2053526"/>
    <lineage>
        <taxon>Bacteria</taxon>
        <taxon>Katanobacteria</taxon>
    </lineage>
</organism>
<accession>A0A656PNE2</accession>
<comment type="caution">
    <text evidence="1">The sequence shown here is derived from an EMBL/GenBank/DDBJ whole genome shotgun (WGS) entry which is preliminary data.</text>
</comment>
<dbReference type="EMBL" id="DQFB01000004">
    <property type="protein sequence ID" value="HCQ40774.1"/>
    <property type="molecule type" value="Genomic_DNA"/>
</dbReference>
<reference evidence="1 2" key="1">
    <citation type="journal article" date="2018" name="Nat. Biotechnol.">
        <title>A standardized bacterial taxonomy based on genome phylogeny substantially revises the tree of life.</title>
        <authorList>
            <person name="Parks D.H."/>
            <person name="Chuvochina M."/>
            <person name="Waite D.W."/>
            <person name="Rinke C."/>
            <person name="Skarshewski A."/>
            <person name="Chaumeil P.A."/>
            <person name="Hugenholtz P."/>
        </authorList>
    </citation>
    <scope>NUCLEOTIDE SEQUENCE [LARGE SCALE GENOMIC DNA]</scope>
    <source>
        <strain evidence="1">UBA12021</strain>
    </source>
</reference>
<evidence type="ECO:0000313" key="1">
    <source>
        <dbReference type="EMBL" id="HCQ40774.1"/>
    </source>
</evidence>
<sequence>MTEVRNELSAKVFAKKYAVSEFSVPESAIAVTGIMLVAGAKLAKNSYSVMLNVTHKNGTIKSHQLAVDIKLGSVTLIY</sequence>
<gene>
    <name evidence="1" type="ORF">DIU24_03650</name>
</gene>
<proteinExistence type="predicted"/>
<evidence type="ECO:0000313" key="2">
    <source>
        <dbReference type="Proteomes" id="UP000262056"/>
    </source>
</evidence>